<dbReference type="RefSeq" id="WP_423253466.1">
    <property type="nucleotide sequence ID" value="NZ_JBJWQF010000009.1"/>
</dbReference>
<dbReference type="Proteomes" id="UP000269226">
    <property type="component" value="Plasmid pMP19"/>
</dbReference>
<sequence>MEFFNTLELRCSQELEEIEQESMSEFQSTVEVDRYFLIHFEDLAESYYFEYFVD</sequence>
<geneLocation type="plasmid" evidence="2">
    <name>pmp19 dat561 dna</name>
</geneLocation>
<evidence type="ECO:0000313" key="1">
    <source>
        <dbReference type="EMBL" id="BBC61889.1"/>
    </source>
</evidence>
<dbReference type="AlphaFoldDB" id="A0A2Z5Y4Y4"/>
<evidence type="ECO:0000313" key="2">
    <source>
        <dbReference type="Proteomes" id="UP000269226"/>
    </source>
</evidence>
<reference evidence="1 2" key="1">
    <citation type="submission" date="2018-01" db="EMBL/GenBank/DDBJ databases">
        <title>Whole genome sequence of Melissococcus plutonius DAT561.</title>
        <authorList>
            <person name="Okumura K."/>
            <person name="Takamatsu D."/>
            <person name="Okura M."/>
        </authorList>
    </citation>
    <scope>NUCLEOTIDE SEQUENCE [LARGE SCALE GENOMIC DNA]</scope>
    <source>
        <strain evidence="1 2">DAT561</strain>
        <plasmid evidence="2">pmp19 dat561 dna</plasmid>
    </source>
</reference>
<gene>
    <name evidence="1" type="ORF">DAT561_p0027</name>
</gene>
<dbReference type="EMBL" id="AP018494">
    <property type="protein sequence ID" value="BBC61889.1"/>
    <property type="molecule type" value="Genomic_DNA"/>
</dbReference>
<accession>A0A2Z5Y4Y4</accession>
<name>A0A2Z5Y4Y4_9ENTE</name>
<organism evidence="1 2">
    <name type="scientific">Melissococcus plutonius</name>
    <dbReference type="NCBI Taxonomy" id="33970"/>
    <lineage>
        <taxon>Bacteria</taxon>
        <taxon>Bacillati</taxon>
        <taxon>Bacillota</taxon>
        <taxon>Bacilli</taxon>
        <taxon>Lactobacillales</taxon>
        <taxon>Enterococcaceae</taxon>
        <taxon>Melissococcus</taxon>
    </lineage>
</organism>
<proteinExistence type="predicted"/>
<keyword evidence="1" id="KW-0614">Plasmid</keyword>
<protein>
    <submittedName>
        <fullName evidence="1">Uncharacterized protein</fullName>
    </submittedName>
</protein>